<evidence type="ECO:0000256" key="1">
    <source>
        <dbReference type="SAM" id="Phobius"/>
    </source>
</evidence>
<keyword evidence="1" id="KW-0812">Transmembrane</keyword>
<dbReference type="EMBL" id="JAVGVR010000001">
    <property type="protein sequence ID" value="MDQ6598113.1"/>
    <property type="molecule type" value="Genomic_DNA"/>
</dbReference>
<feature type="transmembrane region" description="Helical" evidence="1">
    <location>
        <begin position="77"/>
        <end position="98"/>
    </location>
</feature>
<evidence type="ECO:0000313" key="2">
    <source>
        <dbReference type="EMBL" id="MDQ6598113.1"/>
    </source>
</evidence>
<dbReference type="AlphaFoldDB" id="A0AA90R877"/>
<feature type="transmembrane region" description="Helical" evidence="1">
    <location>
        <begin position="113"/>
        <end position="135"/>
    </location>
</feature>
<dbReference type="RefSeq" id="WP_308913497.1">
    <property type="nucleotide sequence ID" value="NZ_JAVGVR010000001.1"/>
</dbReference>
<reference evidence="2" key="1">
    <citation type="submission" date="2023-08" db="EMBL/GenBank/DDBJ databases">
        <title>Nitrogen cycling bacteria in agricultural field soils.</title>
        <authorList>
            <person name="Jang J."/>
        </authorList>
    </citation>
    <scope>NUCLEOTIDE SEQUENCE</scope>
    <source>
        <strain evidence="2">PS3-36</strain>
    </source>
</reference>
<sequence>MKKLISLLFAFLFYIILFPFTALILILGPIITVSDLSNVFKYEVPKLAFGLPALVLLGFILFLSMKVSSLKWIYKKFPVLLPFLQMGYLSFLALQIGLEFANLWADNNAYPKGVAIVLALLSFVVGRIFLSYWYYKYPISYKIHK</sequence>
<gene>
    <name evidence="2" type="ORF">RCG21_17420</name>
</gene>
<accession>A0AA90R877</accession>
<keyword evidence="3" id="KW-1185">Reference proteome</keyword>
<keyword evidence="1" id="KW-1133">Transmembrane helix</keyword>
<organism evidence="2 3">
    <name type="scientific">Bacillus salipaludis</name>
    <dbReference type="NCBI Taxonomy" id="2547811"/>
    <lineage>
        <taxon>Bacteria</taxon>
        <taxon>Bacillati</taxon>
        <taxon>Bacillota</taxon>
        <taxon>Bacilli</taxon>
        <taxon>Bacillales</taxon>
        <taxon>Bacillaceae</taxon>
        <taxon>Bacillus</taxon>
    </lineage>
</organism>
<feature type="transmembrane region" description="Helical" evidence="1">
    <location>
        <begin position="47"/>
        <end position="65"/>
    </location>
</feature>
<proteinExistence type="predicted"/>
<protein>
    <submittedName>
        <fullName evidence="2">Uncharacterized protein</fullName>
    </submittedName>
</protein>
<keyword evidence="1" id="KW-0472">Membrane</keyword>
<name>A0AA90R877_9BACI</name>
<feature type="transmembrane region" description="Helical" evidence="1">
    <location>
        <begin position="7"/>
        <end position="27"/>
    </location>
</feature>
<dbReference type="Proteomes" id="UP001178888">
    <property type="component" value="Unassembled WGS sequence"/>
</dbReference>
<evidence type="ECO:0000313" key="3">
    <source>
        <dbReference type="Proteomes" id="UP001178888"/>
    </source>
</evidence>
<comment type="caution">
    <text evidence="2">The sequence shown here is derived from an EMBL/GenBank/DDBJ whole genome shotgun (WGS) entry which is preliminary data.</text>
</comment>